<organism evidence="2 3">
    <name type="scientific">Pseudoalteromonas rubra</name>
    <dbReference type="NCBI Taxonomy" id="43658"/>
    <lineage>
        <taxon>Bacteria</taxon>
        <taxon>Pseudomonadati</taxon>
        <taxon>Pseudomonadota</taxon>
        <taxon>Gammaproteobacteria</taxon>
        <taxon>Alteromonadales</taxon>
        <taxon>Pseudoalteromonadaceae</taxon>
        <taxon>Pseudoalteromonas</taxon>
    </lineage>
</organism>
<name>A0A0F4QUF1_9GAMM</name>
<dbReference type="PATRIC" id="fig|43658.5.peg.1152"/>
<dbReference type="EMBL" id="JXYA01000010">
    <property type="protein sequence ID" value="KJZ11351.1"/>
    <property type="molecule type" value="Genomic_DNA"/>
</dbReference>
<evidence type="ECO:0000259" key="1">
    <source>
        <dbReference type="Pfam" id="PF14024"/>
    </source>
</evidence>
<protein>
    <recommendedName>
        <fullName evidence="1">DUF4240 domain-containing protein</fullName>
    </recommendedName>
</protein>
<dbReference type="AlphaFoldDB" id="A0A0F4QUF1"/>
<comment type="caution">
    <text evidence="2">The sequence shown here is derived from an EMBL/GenBank/DDBJ whole genome shotgun (WGS) entry which is preliminary data.</text>
</comment>
<sequence length="167" mass="19578">MDLTQFWQLIAIDNQTKDKAAQLKTRLEALPDNELAEFDSHYSKQLRRLWHWDLWGAAYVTCGCNSEYDFLDFCNWLLTQGEAVVEQVLGEPDTLASIEDMPLRDNLPYPYCDELDLTAGLLYEQKTEQELPYHNTVNYAPQGKQFKNKPKMLKQTYPQLFAKYWQG</sequence>
<dbReference type="RefSeq" id="WP_046003974.1">
    <property type="nucleotide sequence ID" value="NZ_JXYA01000010.1"/>
</dbReference>
<accession>A0A0F4QUF1</accession>
<dbReference type="Proteomes" id="UP000033452">
    <property type="component" value="Unassembled WGS sequence"/>
</dbReference>
<reference evidence="2 3" key="1">
    <citation type="journal article" date="2015" name="BMC Genomics">
        <title>Genome mining reveals unlocked bioactive potential of marine Gram-negative bacteria.</title>
        <authorList>
            <person name="Machado H."/>
            <person name="Sonnenschein E.C."/>
            <person name="Melchiorsen J."/>
            <person name="Gram L."/>
        </authorList>
    </citation>
    <scope>NUCLEOTIDE SEQUENCE [LARGE SCALE GENOMIC DNA]</scope>
    <source>
        <strain evidence="2 3">S2471</strain>
    </source>
</reference>
<feature type="domain" description="DUF4240" evidence="1">
    <location>
        <begin position="1"/>
        <end position="125"/>
    </location>
</feature>
<evidence type="ECO:0000313" key="2">
    <source>
        <dbReference type="EMBL" id="KJZ11351.1"/>
    </source>
</evidence>
<evidence type="ECO:0000313" key="3">
    <source>
        <dbReference type="Proteomes" id="UP000033452"/>
    </source>
</evidence>
<gene>
    <name evidence="2" type="ORF">TW77_05525</name>
</gene>
<dbReference type="OrthoDB" id="6200718at2"/>
<dbReference type="InterPro" id="IPR025334">
    <property type="entry name" value="DUF4240"/>
</dbReference>
<proteinExistence type="predicted"/>
<keyword evidence="3" id="KW-1185">Reference proteome</keyword>
<dbReference type="Pfam" id="PF14024">
    <property type="entry name" value="DUF4240"/>
    <property type="match status" value="1"/>
</dbReference>